<accession>A0A8X6RFY8</accession>
<sequence length="82" mass="8858">MIDLTHDPSVPLMSNKGLHPFPSKFAAYKKSISVPDTKDIVGLIIRLRNSTSVTDLISECIAPSASWRDSLIAPSSGCCRVT</sequence>
<protein>
    <submittedName>
        <fullName evidence="1">Uncharacterized protein</fullName>
    </submittedName>
</protein>
<comment type="caution">
    <text evidence="1">The sequence shown here is derived from an EMBL/GenBank/DDBJ whole genome shotgun (WGS) entry which is preliminary data.</text>
</comment>
<dbReference type="AlphaFoldDB" id="A0A8X6RFY8"/>
<proteinExistence type="predicted"/>
<reference evidence="1" key="1">
    <citation type="submission" date="2020-08" db="EMBL/GenBank/DDBJ databases">
        <title>Multicomponent nature underlies the extraordinary mechanical properties of spider dragline silk.</title>
        <authorList>
            <person name="Kono N."/>
            <person name="Nakamura H."/>
            <person name="Mori M."/>
            <person name="Yoshida Y."/>
            <person name="Ohtoshi R."/>
            <person name="Malay A.D."/>
            <person name="Moran D.A.P."/>
            <person name="Tomita M."/>
            <person name="Numata K."/>
            <person name="Arakawa K."/>
        </authorList>
    </citation>
    <scope>NUCLEOTIDE SEQUENCE</scope>
</reference>
<dbReference type="EMBL" id="BMAU01021136">
    <property type="protein sequence ID" value="GFX91834.1"/>
    <property type="molecule type" value="Genomic_DNA"/>
</dbReference>
<evidence type="ECO:0000313" key="1">
    <source>
        <dbReference type="EMBL" id="GFX91834.1"/>
    </source>
</evidence>
<keyword evidence="2" id="KW-1185">Reference proteome</keyword>
<evidence type="ECO:0000313" key="2">
    <source>
        <dbReference type="Proteomes" id="UP000887159"/>
    </source>
</evidence>
<gene>
    <name evidence="1" type="ORF">TNCV_3530331</name>
</gene>
<organism evidence="1 2">
    <name type="scientific">Trichonephila clavipes</name>
    <name type="common">Golden silk orbweaver</name>
    <name type="synonym">Nephila clavipes</name>
    <dbReference type="NCBI Taxonomy" id="2585209"/>
    <lineage>
        <taxon>Eukaryota</taxon>
        <taxon>Metazoa</taxon>
        <taxon>Ecdysozoa</taxon>
        <taxon>Arthropoda</taxon>
        <taxon>Chelicerata</taxon>
        <taxon>Arachnida</taxon>
        <taxon>Araneae</taxon>
        <taxon>Araneomorphae</taxon>
        <taxon>Entelegynae</taxon>
        <taxon>Araneoidea</taxon>
        <taxon>Nephilidae</taxon>
        <taxon>Trichonephila</taxon>
    </lineage>
</organism>
<name>A0A8X6RFY8_TRICX</name>
<dbReference type="Proteomes" id="UP000887159">
    <property type="component" value="Unassembled WGS sequence"/>
</dbReference>